<reference evidence="2 3" key="2">
    <citation type="submission" date="2018-11" db="EMBL/GenBank/DDBJ databases">
        <authorList>
            <consortium name="Pathogen Informatics"/>
        </authorList>
    </citation>
    <scope>NUCLEOTIDE SEQUENCE [LARGE SCALE GENOMIC DNA]</scope>
</reference>
<feature type="transmembrane region" description="Helical" evidence="1">
    <location>
        <begin position="31"/>
        <end position="55"/>
    </location>
</feature>
<keyword evidence="1" id="KW-1133">Transmembrane helix</keyword>
<dbReference type="WBParaSite" id="GPUH_0001843101-mRNA-1">
    <property type="protein sequence ID" value="GPUH_0001843101-mRNA-1"/>
    <property type="gene ID" value="GPUH_0001843101"/>
</dbReference>
<organism evidence="4">
    <name type="scientific">Gongylonema pulchrum</name>
    <dbReference type="NCBI Taxonomy" id="637853"/>
    <lineage>
        <taxon>Eukaryota</taxon>
        <taxon>Metazoa</taxon>
        <taxon>Ecdysozoa</taxon>
        <taxon>Nematoda</taxon>
        <taxon>Chromadorea</taxon>
        <taxon>Rhabditida</taxon>
        <taxon>Spirurina</taxon>
        <taxon>Spiruromorpha</taxon>
        <taxon>Spiruroidea</taxon>
        <taxon>Gongylonematidae</taxon>
        <taxon>Gongylonema</taxon>
    </lineage>
</organism>
<keyword evidence="1" id="KW-0472">Membrane</keyword>
<gene>
    <name evidence="2" type="ORF">GPUH_LOCUS18406</name>
</gene>
<reference evidence="4" key="1">
    <citation type="submission" date="2016-06" db="UniProtKB">
        <authorList>
            <consortium name="WormBaseParasite"/>
        </authorList>
    </citation>
    <scope>IDENTIFICATION</scope>
</reference>
<protein>
    <submittedName>
        <fullName evidence="4">CNNM transmembrane domain-containing protein</fullName>
    </submittedName>
</protein>
<sequence>MQRKPPVEADTNLHKEQVQARINASKVKFSLLLLALMSVVAVLFGFLALQSLLAIQWKSAATESSGHGEDSSTMTLRTVVVYEVASSLSLIAVTTSISTFLLSTLQLFFALKFLKTSPTSVKRLVNPDSNI</sequence>
<dbReference type="Pfam" id="PF15038">
    <property type="entry name" value="Jiraiya"/>
    <property type="match status" value="1"/>
</dbReference>
<dbReference type="InterPro" id="IPR029201">
    <property type="entry name" value="Jiraiya"/>
</dbReference>
<evidence type="ECO:0000313" key="4">
    <source>
        <dbReference type="WBParaSite" id="GPUH_0001843101-mRNA-1"/>
    </source>
</evidence>
<keyword evidence="1" id="KW-0812">Transmembrane</keyword>
<dbReference type="OrthoDB" id="5837516at2759"/>
<dbReference type="Proteomes" id="UP000271098">
    <property type="component" value="Unassembled WGS sequence"/>
</dbReference>
<keyword evidence="3" id="KW-1185">Reference proteome</keyword>
<accession>A0A183EBR5</accession>
<evidence type="ECO:0000313" key="3">
    <source>
        <dbReference type="Proteomes" id="UP000271098"/>
    </source>
</evidence>
<dbReference type="AlphaFoldDB" id="A0A183EBR5"/>
<name>A0A183EBR5_9BILA</name>
<proteinExistence type="predicted"/>
<evidence type="ECO:0000256" key="1">
    <source>
        <dbReference type="SAM" id="Phobius"/>
    </source>
</evidence>
<feature type="transmembrane region" description="Helical" evidence="1">
    <location>
        <begin position="90"/>
        <end position="114"/>
    </location>
</feature>
<dbReference type="EMBL" id="UYRT01086708">
    <property type="protein sequence ID" value="VDN31670.1"/>
    <property type="molecule type" value="Genomic_DNA"/>
</dbReference>
<evidence type="ECO:0000313" key="2">
    <source>
        <dbReference type="EMBL" id="VDN31670.1"/>
    </source>
</evidence>